<protein>
    <submittedName>
        <fullName evidence="5">Dolichol-phosphate mannosyltransferase</fullName>
        <ecNumber evidence="5">2.4.1.83</ecNumber>
    </submittedName>
</protein>
<dbReference type="AlphaFoldDB" id="A0A840P765"/>
<dbReference type="GO" id="GO:0004582">
    <property type="term" value="F:dolichyl-phosphate beta-D-mannosyltransferase activity"/>
    <property type="evidence" value="ECO:0007669"/>
    <property type="project" value="UniProtKB-EC"/>
</dbReference>
<comment type="caution">
    <text evidence="5">The sequence shown here is derived from an EMBL/GenBank/DDBJ whole genome shotgun (WGS) entry which is preliminary data.</text>
</comment>
<proteinExistence type="inferred from homology"/>
<dbReference type="InterPro" id="IPR001173">
    <property type="entry name" value="Glyco_trans_2-like"/>
</dbReference>
<dbReference type="InterPro" id="IPR029044">
    <property type="entry name" value="Nucleotide-diphossugar_trans"/>
</dbReference>
<evidence type="ECO:0000256" key="1">
    <source>
        <dbReference type="ARBA" id="ARBA00006739"/>
    </source>
</evidence>
<dbReference type="EC" id="2.4.1.83" evidence="5"/>
<gene>
    <name evidence="5" type="ORF">HNP84_003479</name>
</gene>
<reference evidence="5 6" key="1">
    <citation type="submission" date="2020-08" db="EMBL/GenBank/DDBJ databases">
        <title>Genomic Encyclopedia of Type Strains, Phase IV (KMG-IV): sequencing the most valuable type-strain genomes for metagenomic binning, comparative biology and taxonomic classification.</title>
        <authorList>
            <person name="Goeker M."/>
        </authorList>
    </citation>
    <scope>NUCLEOTIDE SEQUENCE [LARGE SCALE GENOMIC DNA]</scope>
    <source>
        <strain evidence="5 6">DSM 45615</strain>
    </source>
</reference>
<evidence type="ECO:0000256" key="3">
    <source>
        <dbReference type="ARBA" id="ARBA00022679"/>
    </source>
</evidence>
<feature type="domain" description="Glycosyltransferase 2-like" evidence="4">
    <location>
        <begin position="6"/>
        <end position="170"/>
    </location>
</feature>
<dbReference type="Gene3D" id="3.90.550.10">
    <property type="entry name" value="Spore Coat Polysaccharide Biosynthesis Protein SpsA, Chain A"/>
    <property type="match status" value="1"/>
</dbReference>
<evidence type="ECO:0000313" key="6">
    <source>
        <dbReference type="Proteomes" id="UP000578449"/>
    </source>
</evidence>
<accession>A0A840P765</accession>
<comment type="similarity">
    <text evidence="1">Belongs to the glycosyltransferase 2 family.</text>
</comment>
<name>A0A840P765_9ACTN</name>
<dbReference type="PANTHER" id="PTHR43398">
    <property type="entry name" value="DOLICHOL-PHOSPHATE MANNOSYLTRANSFERASE SUBUNIT 1"/>
    <property type="match status" value="1"/>
</dbReference>
<dbReference type="CDD" id="cd06442">
    <property type="entry name" value="DPM1_like"/>
    <property type="match status" value="1"/>
</dbReference>
<dbReference type="GO" id="GO:0009247">
    <property type="term" value="P:glycolipid biosynthetic process"/>
    <property type="evidence" value="ECO:0007669"/>
    <property type="project" value="TreeGrafter"/>
</dbReference>
<dbReference type="SUPFAM" id="SSF53448">
    <property type="entry name" value="Nucleotide-diphospho-sugar transferases"/>
    <property type="match status" value="1"/>
</dbReference>
<dbReference type="InterPro" id="IPR039528">
    <property type="entry name" value="DPM1-like"/>
</dbReference>
<dbReference type="Proteomes" id="UP000578449">
    <property type="component" value="Unassembled WGS sequence"/>
</dbReference>
<evidence type="ECO:0000259" key="4">
    <source>
        <dbReference type="Pfam" id="PF00535"/>
    </source>
</evidence>
<dbReference type="Pfam" id="PF00535">
    <property type="entry name" value="Glycos_transf_2"/>
    <property type="match status" value="1"/>
</dbReference>
<keyword evidence="3 5" id="KW-0808">Transferase</keyword>
<dbReference type="FunFam" id="3.90.550.10:FF:000122">
    <property type="entry name" value="Dolichol-phosphate mannosyltransferase subunit 1"/>
    <property type="match status" value="1"/>
</dbReference>
<dbReference type="PANTHER" id="PTHR43398:SF1">
    <property type="entry name" value="DOLICHOL-PHOSPHATE MANNOSYLTRANSFERASE SUBUNIT 1"/>
    <property type="match status" value="1"/>
</dbReference>
<evidence type="ECO:0000313" key="5">
    <source>
        <dbReference type="EMBL" id="MBB5133753.1"/>
    </source>
</evidence>
<organism evidence="5 6">
    <name type="scientific">Thermocatellispora tengchongensis</name>
    <dbReference type="NCBI Taxonomy" id="1073253"/>
    <lineage>
        <taxon>Bacteria</taxon>
        <taxon>Bacillati</taxon>
        <taxon>Actinomycetota</taxon>
        <taxon>Actinomycetes</taxon>
        <taxon>Streptosporangiales</taxon>
        <taxon>Streptosporangiaceae</taxon>
        <taxon>Thermocatellispora</taxon>
    </lineage>
</organism>
<evidence type="ECO:0000256" key="2">
    <source>
        <dbReference type="ARBA" id="ARBA00022676"/>
    </source>
</evidence>
<sequence length="323" mass="33758">MSDVLVITPTYDERDNLPGIVARIRAAVPAAHVLVVDDNSPDGTGLLADRLASELDGLHVLHRERKEGLGAAYLAGFRWGLARGFDVLVEIDADGSHPPERLPALLHAAEHADLVIGSRWAAGGRVANWPRRRELLSRLANRYVRLALGLPVADATAGFRAYRAAALEKILPGGVESRGYCFQVDLTRRAVRRGFTVAEVPITFVDRTAGASKMSIGVLFEALWRVTVWALAPAPLPGARLRGGLQDAGEPLGARPAGGGGQAGLGEDRVEAVEAAGPDVQFGLAARRPDPAGVGDVLVPEDLGGAGVDVGGRQAGQVVGSGG</sequence>
<dbReference type="EMBL" id="JACHGN010000006">
    <property type="protein sequence ID" value="MBB5133753.1"/>
    <property type="molecule type" value="Genomic_DNA"/>
</dbReference>
<keyword evidence="6" id="KW-1185">Reference proteome</keyword>
<dbReference type="GO" id="GO:0016020">
    <property type="term" value="C:membrane"/>
    <property type="evidence" value="ECO:0007669"/>
    <property type="project" value="GOC"/>
</dbReference>
<keyword evidence="2 5" id="KW-0328">Glycosyltransferase</keyword>